<comment type="caution">
    <text evidence="5">The sequence shown here is derived from an EMBL/GenBank/DDBJ whole genome shotgun (WGS) entry which is preliminary data.</text>
</comment>
<dbReference type="SUPFAM" id="SSF48113">
    <property type="entry name" value="Heme-dependent peroxidases"/>
    <property type="match status" value="1"/>
</dbReference>
<evidence type="ECO:0000256" key="1">
    <source>
        <dbReference type="ARBA" id="ARBA00022837"/>
    </source>
</evidence>
<reference evidence="5" key="2">
    <citation type="submission" date="2020-10" db="EMBL/GenBank/DDBJ databases">
        <authorList>
            <person name="Cooper E.A."/>
            <person name="Brenton Z.W."/>
            <person name="Flinn B.S."/>
            <person name="Jenkins J."/>
            <person name="Shu S."/>
            <person name="Flowers D."/>
            <person name="Luo F."/>
            <person name="Wang Y."/>
            <person name="Xia P."/>
            <person name="Barry K."/>
            <person name="Daum C."/>
            <person name="Lipzen A."/>
            <person name="Yoshinaga Y."/>
            <person name="Schmutz J."/>
            <person name="Saski C."/>
            <person name="Vermerris W."/>
            <person name="Kresovich S."/>
        </authorList>
    </citation>
    <scope>NUCLEOTIDE SEQUENCE</scope>
</reference>
<protein>
    <recommendedName>
        <fullName evidence="4">Plant heme peroxidase family profile domain-containing protein</fullName>
    </recommendedName>
</protein>
<dbReference type="Gene3D" id="1.10.520.10">
    <property type="match status" value="1"/>
</dbReference>
<dbReference type="Proteomes" id="UP000807115">
    <property type="component" value="Chromosome 6"/>
</dbReference>
<dbReference type="GO" id="GO:0020037">
    <property type="term" value="F:heme binding"/>
    <property type="evidence" value="ECO:0007669"/>
    <property type="project" value="InterPro"/>
</dbReference>
<reference evidence="5" key="1">
    <citation type="journal article" date="2019" name="BMC Genomics">
        <title>A new reference genome for Sorghum bicolor reveals high levels of sequence similarity between sweet and grain genotypes: implications for the genetics of sugar metabolism.</title>
        <authorList>
            <person name="Cooper E.A."/>
            <person name="Brenton Z.W."/>
            <person name="Flinn B.S."/>
            <person name="Jenkins J."/>
            <person name="Shu S."/>
            <person name="Flowers D."/>
            <person name="Luo F."/>
            <person name="Wang Y."/>
            <person name="Xia P."/>
            <person name="Barry K."/>
            <person name="Daum C."/>
            <person name="Lipzen A."/>
            <person name="Yoshinaga Y."/>
            <person name="Schmutz J."/>
            <person name="Saski C."/>
            <person name="Vermerris W."/>
            <person name="Kresovich S."/>
        </authorList>
    </citation>
    <scope>NUCLEOTIDE SEQUENCE</scope>
</reference>
<keyword evidence="1" id="KW-0106">Calcium</keyword>
<organism evidence="5 6">
    <name type="scientific">Sorghum bicolor</name>
    <name type="common">Sorghum</name>
    <name type="synonym">Sorghum vulgare</name>
    <dbReference type="NCBI Taxonomy" id="4558"/>
    <lineage>
        <taxon>Eukaryota</taxon>
        <taxon>Viridiplantae</taxon>
        <taxon>Streptophyta</taxon>
        <taxon>Embryophyta</taxon>
        <taxon>Tracheophyta</taxon>
        <taxon>Spermatophyta</taxon>
        <taxon>Magnoliopsida</taxon>
        <taxon>Liliopsida</taxon>
        <taxon>Poales</taxon>
        <taxon>Poaceae</taxon>
        <taxon>PACMAD clade</taxon>
        <taxon>Panicoideae</taxon>
        <taxon>Andropogonodae</taxon>
        <taxon>Andropogoneae</taxon>
        <taxon>Sorghinae</taxon>
        <taxon>Sorghum</taxon>
    </lineage>
</organism>
<feature type="domain" description="Plant heme peroxidase family profile" evidence="4">
    <location>
        <begin position="42"/>
        <end position="108"/>
    </location>
</feature>
<evidence type="ECO:0000256" key="3">
    <source>
        <dbReference type="SAM" id="MobiDB-lite"/>
    </source>
</evidence>
<gene>
    <name evidence="5" type="ORF">BDA96_06G034000</name>
</gene>
<name>A0A921QQE3_SORBI</name>
<feature type="region of interest" description="Disordered" evidence="3">
    <location>
        <begin position="54"/>
        <end position="83"/>
    </location>
</feature>
<dbReference type="InterPro" id="IPR010255">
    <property type="entry name" value="Haem_peroxidase_sf"/>
</dbReference>
<evidence type="ECO:0000313" key="6">
    <source>
        <dbReference type="Proteomes" id="UP000807115"/>
    </source>
</evidence>
<comment type="similarity">
    <text evidence="2">Belongs to the peroxidase family.</text>
</comment>
<dbReference type="EMBL" id="CM027685">
    <property type="protein sequence ID" value="KAG0525185.1"/>
    <property type="molecule type" value="Genomic_DNA"/>
</dbReference>
<dbReference type="PROSITE" id="PS50873">
    <property type="entry name" value="PEROXIDASE_4"/>
    <property type="match status" value="1"/>
</dbReference>
<accession>A0A921QQE3</accession>
<evidence type="ECO:0000313" key="5">
    <source>
        <dbReference type="EMBL" id="KAG0525185.1"/>
    </source>
</evidence>
<dbReference type="Pfam" id="PF00141">
    <property type="entry name" value="peroxidase"/>
    <property type="match status" value="1"/>
</dbReference>
<dbReference type="AlphaFoldDB" id="A0A921QQE3"/>
<dbReference type="InterPro" id="IPR002016">
    <property type="entry name" value="Haem_peroxidase"/>
</dbReference>
<proteinExistence type="inferred from homology"/>
<dbReference type="GO" id="GO:0004601">
    <property type="term" value="F:peroxidase activity"/>
    <property type="evidence" value="ECO:0007669"/>
    <property type="project" value="InterPro"/>
</dbReference>
<evidence type="ECO:0000259" key="4">
    <source>
        <dbReference type="PROSITE" id="PS50873"/>
    </source>
</evidence>
<sequence>MALSCLDLSFQTLVTAPVSFPPRIFIPTAAEVRAELFLDAAQGCDASVLLSGPDDEHSAGADTTLCTGRAGPRHPRQGRASTPTHKCAYKVSCADIIALAGRDVDSQI</sequence>
<dbReference type="GO" id="GO:0006979">
    <property type="term" value="P:response to oxidative stress"/>
    <property type="evidence" value="ECO:0007669"/>
    <property type="project" value="InterPro"/>
</dbReference>
<evidence type="ECO:0000256" key="2">
    <source>
        <dbReference type="RuleBase" id="RU004241"/>
    </source>
</evidence>